<feature type="transmembrane region" description="Helical" evidence="1">
    <location>
        <begin position="134"/>
        <end position="155"/>
    </location>
</feature>
<keyword evidence="1" id="KW-0472">Membrane</keyword>
<reference evidence="2 3" key="1">
    <citation type="submission" date="2023-01" db="EMBL/GenBank/DDBJ databases">
        <title>Halorubrum ezzemoulense from Santa Pola, Spain.</title>
        <authorList>
            <person name="Feng Y."/>
            <person name="Louyakis A.S."/>
            <person name="Gogarten J.P."/>
        </authorList>
    </citation>
    <scope>NUCLEOTIDE SEQUENCE [LARGE SCALE GENOMIC DNA]</scope>
    <source>
        <strain evidence="2 3">AMM015</strain>
    </source>
</reference>
<gene>
    <name evidence="2" type="ORF">PM085_07220</name>
</gene>
<feature type="transmembrane region" description="Helical" evidence="1">
    <location>
        <begin position="199"/>
        <end position="221"/>
    </location>
</feature>
<evidence type="ECO:0008006" key="4">
    <source>
        <dbReference type="Google" id="ProtNLM"/>
    </source>
</evidence>
<keyword evidence="1" id="KW-1133">Transmembrane helix</keyword>
<dbReference type="RefSeq" id="WP_271941200.1">
    <property type="nucleotide sequence ID" value="NZ_JAQLTY010000001.1"/>
</dbReference>
<dbReference type="Proteomes" id="UP001210528">
    <property type="component" value="Unassembled WGS sequence"/>
</dbReference>
<name>A0ABT4Z1S1_HALEZ</name>
<proteinExistence type="predicted"/>
<sequence>MASQSGTHPAHTLWQNKIGELWTRLVLSLVPIDDLKTAREQVVEIYAMAYLDIGEFQEAFSDHSDLELRDWAVEPYGRIPDYDPHETVTSLLALPEKILGWFSKTLTVTAVVAGLASARWLYSLAMDGLHLIEVVEASIPLTAIAAGIVYLWFLYADTLVHQTLGEELRVGQAGVQTRRRTQIVAHGVWNRSLLGQTGLFLVGLFYILDAIPELAVVGSLFDDPTSYFTNLITNNFDLLYQSDGLIDALRNLIQKEI</sequence>
<dbReference type="EMBL" id="JAQLUK010000004">
    <property type="protein sequence ID" value="MDB2292078.1"/>
    <property type="molecule type" value="Genomic_DNA"/>
</dbReference>
<organism evidence="2 3">
    <name type="scientific">Halorubrum ezzemoulense</name>
    <name type="common">Halorubrum chaoviator</name>
    <dbReference type="NCBI Taxonomy" id="337243"/>
    <lineage>
        <taxon>Archaea</taxon>
        <taxon>Methanobacteriati</taxon>
        <taxon>Methanobacteriota</taxon>
        <taxon>Stenosarchaea group</taxon>
        <taxon>Halobacteria</taxon>
        <taxon>Halobacteriales</taxon>
        <taxon>Haloferacaceae</taxon>
        <taxon>Halorubrum</taxon>
    </lineage>
</organism>
<accession>A0ABT4Z1S1</accession>
<comment type="caution">
    <text evidence="2">The sequence shown here is derived from an EMBL/GenBank/DDBJ whole genome shotgun (WGS) entry which is preliminary data.</text>
</comment>
<evidence type="ECO:0000313" key="3">
    <source>
        <dbReference type="Proteomes" id="UP001210528"/>
    </source>
</evidence>
<feature type="transmembrane region" description="Helical" evidence="1">
    <location>
        <begin position="98"/>
        <end position="122"/>
    </location>
</feature>
<keyword evidence="1" id="KW-0812">Transmembrane</keyword>
<keyword evidence="3" id="KW-1185">Reference proteome</keyword>
<protein>
    <recommendedName>
        <fullName evidence="4">RDD domain-containing protein</fullName>
    </recommendedName>
</protein>
<evidence type="ECO:0000313" key="2">
    <source>
        <dbReference type="EMBL" id="MDB2292078.1"/>
    </source>
</evidence>
<evidence type="ECO:0000256" key="1">
    <source>
        <dbReference type="SAM" id="Phobius"/>
    </source>
</evidence>